<reference evidence="1" key="1">
    <citation type="journal article" date="2020" name="Stud. Mycol.">
        <title>101 Dothideomycetes genomes: a test case for predicting lifestyles and emergence of pathogens.</title>
        <authorList>
            <person name="Haridas S."/>
            <person name="Albert R."/>
            <person name="Binder M."/>
            <person name="Bloem J."/>
            <person name="Labutti K."/>
            <person name="Salamov A."/>
            <person name="Andreopoulos B."/>
            <person name="Baker S."/>
            <person name="Barry K."/>
            <person name="Bills G."/>
            <person name="Bluhm B."/>
            <person name="Cannon C."/>
            <person name="Castanera R."/>
            <person name="Culley D."/>
            <person name="Daum C."/>
            <person name="Ezra D."/>
            <person name="Gonzalez J."/>
            <person name="Henrissat B."/>
            <person name="Kuo A."/>
            <person name="Liang C."/>
            <person name="Lipzen A."/>
            <person name="Lutzoni F."/>
            <person name="Magnuson J."/>
            <person name="Mondo S."/>
            <person name="Nolan M."/>
            <person name="Ohm R."/>
            <person name="Pangilinan J."/>
            <person name="Park H.-J."/>
            <person name="Ramirez L."/>
            <person name="Alfaro M."/>
            <person name="Sun H."/>
            <person name="Tritt A."/>
            <person name="Yoshinaga Y."/>
            <person name="Zwiers L.-H."/>
            <person name="Turgeon B."/>
            <person name="Goodwin S."/>
            <person name="Spatafora J."/>
            <person name="Crous P."/>
            <person name="Grigoriev I."/>
        </authorList>
    </citation>
    <scope>NUCLEOTIDE SEQUENCE</scope>
    <source>
        <strain evidence="1">CBS 113818</strain>
    </source>
</reference>
<proteinExistence type="predicted"/>
<keyword evidence="2" id="KW-1185">Reference proteome</keyword>
<organism evidence="1 2">
    <name type="scientific">Ophiobolus disseminans</name>
    <dbReference type="NCBI Taxonomy" id="1469910"/>
    <lineage>
        <taxon>Eukaryota</taxon>
        <taxon>Fungi</taxon>
        <taxon>Dikarya</taxon>
        <taxon>Ascomycota</taxon>
        <taxon>Pezizomycotina</taxon>
        <taxon>Dothideomycetes</taxon>
        <taxon>Pleosporomycetidae</taxon>
        <taxon>Pleosporales</taxon>
        <taxon>Pleosporineae</taxon>
        <taxon>Phaeosphaeriaceae</taxon>
        <taxon>Ophiobolus</taxon>
    </lineage>
</organism>
<accession>A0A6A6ZE90</accession>
<evidence type="ECO:0000313" key="1">
    <source>
        <dbReference type="EMBL" id="KAF2818624.1"/>
    </source>
</evidence>
<dbReference type="EMBL" id="MU006250">
    <property type="protein sequence ID" value="KAF2818624.1"/>
    <property type="molecule type" value="Genomic_DNA"/>
</dbReference>
<gene>
    <name evidence="1" type="ORF">CC86DRAFT_154590</name>
</gene>
<protein>
    <submittedName>
        <fullName evidence="1">Uncharacterized protein</fullName>
    </submittedName>
</protein>
<dbReference type="Proteomes" id="UP000799424">
    <property type="component" value="Unassembled WGS sequence"/>
</dbReference>
<name>A0A6A6ZE90_9PLEO</name>
<dbReference type="AlphaFoldDB" id="A0A6A6ZE90"/>
<sequence length="52" mass="5801">MIPIRIAPEIADLWPRQAMQAYLCIVIHGFWIPPAKLADFLVISVSATGPRL</sequence>
<evidence type="ECO:0000313" key="2">
    <source>
        <dbReference type="Proteomes" id="UP000799424"/>
    </source>
</evidence>